<feature type="compositionally biased region" description="Basic and acidic residues" evidence="1">
    <location>
        <begin position="27"/>
        <end position="39"/>
    </location>
</feature>
<evidence type="ECO:0000256" key="1">
    <source>
        <dbReference type="SAM" id="MobiDB-lite"/>
    </source>
</evidence>
<protein>
    <submittedName>
        <fullName evidence="2">Uncharacterized protein</fullName>
    </submittedName>
</protein>
<dbReference type="RefSeq" id="WP_282539307.1">
    <property type="nucleotide sequence ID" value="NZ_JASCIS010000055.1"/>
</dbReference>
<reference evidence="2 3" key="1">
    <citation type="submission" date="2023-05" db="EMBL/GenBank/DDBJ databases">
        <title>Draft genome sequence of Streptomyces sp. B-S-A12 isolated from a cave soil in Thailand.</title>
        <authorList>
            <person name="Chamroensaksri N."/>
            <person name="Muangham S."/>
        </authorList>
    </citation>
    <scope>NUCLEOTIDE SEQUENCE [LARGE SCALE GENOMIC DNA]</scope>
    <source>
        <strain evidence="2 3">B-S-A12</strain>
    </source>
</reference>
<feature type="region of interest" description="Disordered" evidence="1">
    <location>
        <begin position="27"/>
        <end position="64"/>
    </location>
</feature>
<dbReference type="EMBL" id="JASCIS010000055">
    <property type="protein sequence ID" value="MDI3423467.1"/>
    <property type="molecule type" value="Genomic_DNA"/>
</dbReference>
<feature type="compositionally biased region" description="Low complexity" evidence="1">
    <location>
        <begin position="40"/>
        <end position="57"/>
    </location>
</feature>
<sequence length="144" mass="15233">MRRDGEPGPPDDVWQRFLHDSEAAIRRTAPKEPSARERAAAPVTAVAPPAAGGDAVGELWHPRPERERAAWRDLDGRGRLGRTARTVGAAAVFVAVLATVSLLSNAPAPRGDRPGVVLQESEPAPTERPTAEVSPSPAAFSPPK</sequence>
<evidence type="ECO:0000313" key="2">
    <source>
        <dbReference type="EMBL" id="MDI3423467.1"/>
    </source>
</evidence>
<organism evidence="2 3">
    <name type="scientific">Streptomyces luteolus</name>
    <dbReference type="NCBI Taxonomy" id="3043615"/>
    <lineage>
        <taxon>Bacteria</taxon>
        <taxon>Bacillati</taxon>
        <taxon>Actinomycetota</taxon>
        <taxon>Actinomycetes</taxon>
        <taxon>Kitasatosporales</taxon>
        <taxon>Streptomycetaceae</taxon>
        <taxon>Streptomyces</taxon>
    </lineage>
</organism>
<feature type="region of interest" description="Disordered" evidence="1">
    <location>
        <begin position="104"/>
        <end position="144"/>
    </location>
</feature>
<accession>A0ABT6T6F2</accession>
<proteinExistence type="predicted"/>
<comment type="caution">
    <text evidence="2">The sequence shown here is derived from an EMBL/GenBank/DDBJ whole genome shotgun (WGS) entry which is preliminary data.</text>
</comment>
<evidence type="ECO:0000313" key="3">
    <source>
        <dbReference type="Proteomes" id="UP001237105"/>
    </source>
</evidence>
<gene>
    <name evidence="2" type="ORF">QIT00_33820</name>
</gene>
<name>A0ABT6T6F2_9ACTN</name>
<keyword evidence="3" id="KW-1185">Reference proteome</keyword>
<dbReference type="Proteomes" id="UP001237105">
    <property type="component" value="Unassembled WGS sequence"/>
</dbReference>